<dbReference type="InterPro" id="IPR036097">
    <property type="entry name" value="HisK_dim/P_sf"/>
</dbReference>
<dbReference type="GO" id="GO:0000155">
    <property type="term" value="F:phosphorelay sensor kinase activity"/>
    <property type="evidence" value="ECO:0007669"/>
    <property type="project" value="InterPro"/>
</dbReference>
<dbReference type="CDD" id="cd00082">
    <property type="entry name" value="HisKA"/>
    <property type="match status" value="1"/>
</dbReference>
<keyword evidence="3" id="KW-0812">Transmembrane</keyword>
<dbReference type="RefSeq" id="WP_063369698.1">
    <property type="nucleotide sequence ID" value="NZ_AUYC01000062.1"/>
</dbReference>
<reference evidence="4 5" key="1">
    <citation type="submission" date="2013-07" db="EMBL/GenBank/DDBJ databases">
        <title>Comparative Genomic and Metabolomic Analysis of Twelve Strains of Pseudoalteromonas luteoviolacea.</title>
        <authorList>
            <person name="Vynne N.G."/>
            <person name="Mansson M."/>
            <person name="Gram L."/>
        </authorList>
    </citation>
    <scope>NUCLEOTIDE SEQUENCE [LARGE SCALE GENOMIC DNA]</scope>
    <source>
        <strain evidence="4 5">CPMOR-1</strain>
    </source>
</reference>
<dbReference type="Gene3D" id="1.10.287.130">
    <property type="match status" value="1"/>
</dbReference>
<comment type="catalytic activity">
    <reaction evidence="1">
        <text>ATP + protein L-histidine = ADP + protein N-phospho-L-histidine.</text>
        <dbReference type="EC" id="2.7.13.3"/>
    </reaction>
</comment>
<feature type="transmembrane region" description="Helical" evidence="3">
    <location>
        <begin position="12"/>
        <end position="34"/>
    </location>
</feature>
<dbReference type="EMBL" id="AUYC01000062">
    <property type="protein sequence ID" value="KZN59230.1"/>
    <property type="molecule type" value="Genomic_DNA"/>
</dbReference>
<evidence type="ECO:0000313" key="5">
    <source>
        <dbReference type="Proteomes" id="UP000076486"/>
    </source>
</evidence>
<dbReference type="EC" id="2.7.13.3" evidence="2"/>
<dbReference type="AlphaFoldDB" id="A0A167IDQ0"/>
<feature type="transmembrane region" description="Helical" evidence="3">
    <location>
        <begin position="130"/>
        <end position="150"/>
    </location>
</feature>
<proteinExistence type="predicted"/>
<comment type="caution">
    <text evidence="4">The sequence shown here is derived from an EMBL/GenBank/DDBJ whole genome shotgun (WGS) entry which is preliminary data.</text>
</comment>
<gene>
    <name evidence="4" type="ORF">N473_03475</name>
</gene>
<accession>A0A167IDQ0</accession>
<keyword evidence="3" id="KW-1133">Transmembrane helix</keyword>
<evidence type="ECO:0000256" key="1">
    <source>
        <dbReference type="ARBA" id="ARBA00000085"/>
    </source>
</evidence>
<protein>
    <recommendedName>
        <fullName evidence="2">histidine kinase</fullName>
        <ecNumber evidence="2">2.7.13.3</ecNumber>
    </recommendedName>
</protein>
<dbReference type="InterPro" id="IPR003661">
    <property type="entry name" value="HisK_dim/P_dom"/>
</dbReference>
<evidence type="ECO:0000256" key="3">
    <source>
        <dbReference type="SAM" id="Phobius"/>
    </source>
</evidence>
<organism evidence="4 5">
    <name type="scientific">Pseudoalteromonas luteoviolacea CPMOR-1</name>
    <dbReference type="NCBI Taxonomy" id="1365248"/>
    <lineage>
        <taxon>Bacteria</taxon>
        <taxon>Pseudomonadati</taxon>
        <taxon>Pseudomonadota</taxon>
        <taxon>Gammaproteobacteria</taxon>
        <taxon>Alteromonadales</taxon>
        <taxon>Pseudoalteromonadaceae</taxon>
        <taxon>Pseudoalteromonas</taxon>
    </lineage>
</organism>
<keyword evidence="3" id="KW-0472">Membrane</keyword>
<name>A0A167IDQ0_9GAMM</name>
<evidence type="ECO:0000313" key="4">
    <source>
        <dbReference type="EMBL" id="KZN59230.1"/>
    </source>
</evidence>
<dbReference type="SUPFAM" id="SSF47384">
    <property type="entry name" value="Homodimeric domain of signal transducing histidine kinase"/>
    <property type="match status" value="1"/>
</dbReference>
<dbReference type="PATRIC" id="fig|1365248.3.peg.4547"/>
<evidence type="ECO:0000256" key="2">
    <source>
        <dbReference type="ARBA" id="ARBA00012438"/>
    </source>
</evidence>
<dbReference type="Proteomes" id="UP000076486">
    <property type="component" value="Unassembled WGS sequence"/>
</dbReference>
<sequence>MANPQSLGRYFTLRFGIFFIVFIAIWIQVATWVYHYAWDDTTEHYLYQDLALAHSGQLQLPFESAEKYIGVMNTMPIQYQKILSIHDIEYEHTLLLPYDKGDMYVLKSEDNLGRELFVIHVFSQQTSPSLLPIFLILSGFMIVPIGLLIWRIWRAISRDIGGLKQNLDEQQESAPTARFVEFAELQSSLTLARFARQHAQQKERLFSAFLSHEIRTPLTKINHSIHRLQQIDDIPLAALDVFEELEIGQTELTEVADAVLLLSQPNKAKLACHALLPILITWQKKWAGLGLIIHFDNEFVLNEQAVQPKLLQLLLTQIAKNALQHGEGALYVRCDVSGVEFENSINVSAVQTGYGLGSKITSQVCDCFGWQYSVTVNDKYRVRITWGSLVEAGTDQVAVAEKSQ</sequence>